<comment type="caution">
    <text evidence="6">The sequence shown here is derived from an EMBL/GenBank/DDBJ whole genome shotgun (WGS) entry which is preliminary data.</text>
</comment>
<dbReference type="InterPro" id="IPR005119">
    <property type="entry name" value="LysR_subst-bd"/>
</dbReference>
<evidence type="ECO:0000313" key="7">
    <source>
        <dbReference type="Proteomes" id="UP001251849"/>
    </source>
</evidence>
<dbReference type="PRINTS" id="PR00039">
    <property type="entry name" value="HTHLYSR"/>
</dbReference>
<dbReference type="EMBL" id="JAUZVV010000002">
    <property type="protein sequence ID" value="MDT3316808.1"/>
    <property type="molecule type" value="Genomic_DNA"/>
</dbReference>
<organism evidence="6 7">
    <name type="scientific">Microbacterium gawkjiense</name>
    <dbReference type="NCBI Taxonomy" id="3067309"/>
    <lineage>
        <taxon>Bacteria</taxon>
        <taxon>Bacillati</taxon>
        <taxon>Actinomycetota</taxon>
        <taxon>Actinomycetes</taxon>
        <taxon>Micrococcales</taxon>
        <taxon>Microbacteriaceae</taxon>
        <taxon>Microbacterium</taxon>
    </lineage>
</organism>
<evidence type="ECO:0000256" key="2">
    <source>
        <dbReference type="ARBA" id="ARBA00023015"/>
    </source>
</evidence>
<comment type="similarity">
    <text evidence="1">Belongs to the LysR transcriptional regulatory family.</text>
</comment>
<dbReference type="InterPro" id="IPR036388">
    <property type="entry name" value="WH-like_DNA-bd_sf"/>
</dbReference>
<evidence type="ECO:0000259" key="5">
    <source>
        <dbReference type="PROSITE" id="PS50931"/>
    </source>
</evidence>
<dbReference type="Gene3D" id="3.40.190.10">
    <property type="entry name" value="Periplasmic binding protein-like II"/>
    <property type="match status" value="2"/>
</dbReference>
<keyword evidence="7" id="KW-1185">Reference proteome</keyword>
<feature type="domain" description="HTH lysR-type" evidence="5">
    <location>
        <begin position="14"/>
        <end position="71"/>
    </location>
</feature>
<dbReference type="PROSITE" id="PS50931">
    <property type="entry name" value="HTH_LYSR"/>
    <property type="match status" value="1"/>
</dbReference>
<dbReference type="InterPro" id="IPR011991">
    <property type="entry name" value="ArsR-like_HTH"/>
</dbReference>
<dbReference type="PANTHER" id="PTHR30346">
    <property type="entry name" value="TRANSCRIPTIONAL DUAL REGULATOR HCAR-RELATED"/>
    <property type="match status" value="1"/>
</dbReference>
<dbReference type="SUPFAM" id="SSF53850">
    <property type="entry name" value="Periplasmic binding protein-like II"/>
    <property type="match status" value="1"/>
</dbReference>
<accession>A0ABU3GAJ3</accession>
<keyword evidence="3" id="KW-0238">DNA-binding</keyword>
<reference evidence="6 7" key="1">
    <citation type="submission" date="2023-08" db="EMBL/GenBank/DDBJ databases">
        <title>Microbacterium aquilitoris sp. nov. and Microbacterium gwkjibeachense sp. nov., isolated from beach.</title>
        <authorList>
            <person name="Lee S.D."/>
            <person name="Yang H."/>
            <person name="Kim I."/>
        </authorList>
    </citation>
    <scope>NUCLEOTIDE SEQUENCE [LARGE SCALE GENOMIC DNA]</scope>
    <source>
        <strain evidence="6 7">KSW4-11</strain>
    </source>
</reference>
<name>A0ABU3GAJ3_9MICO</name>
<protein>
    <submittedName>
        <fullName evidence="6">LysR family transcriptional regulator</fullName>
    </submittedName>
</protein>
<keyword evidence="4" id="KW-0804">Transcription</keyword>
<evidence type="ECO:0000256" key="3">
    <source>
        <dbReference type="ARBA" id="ARBA00023125"/>
    </source>
</evidence>
<dbReference type="Gene3D" id="1.10.10.10">
    <property type="entry name" value="Winged helix-like DNA-binding domain superfamily/Winged helix DNA-binding domain"/>
    <property type="match status" value="1"/>
</dbReference>
<dbReference type="InterPro" id="IPR036390">
    <property type="entry name" value="WH_DNA-bd_sf"/>
</dbReference>
<gene>
    <name evidence="6" type="ORF">Q9S71_08220</name>
</gene>
<evidence type="ECO:0000256" key="4">
    <source>
        <dbReference type="ARBA" id="ARBA00023163"/>
    </source>
</evidence>
<dbReference type="Pfam" id="PF03466">
    <property type="entry name" value="LysR_substrate"/>
    <property type="match status" value="1"/>
</dbReference>
<sequence length="326" mass="33915">MALYVWMPQPVPDLSVAGLRIVKAVGDTGSVTAAATALGYSQPAVSQQIRRLETRLGMAVVERVGRRMRLTEAGRILARHATSITTALGAVAGELADLGGGRIGTVRLVGFPSASPTILPRLMRRLAASDPGLSLTYVEAEPPEAVAAVRADRADIALTFSHPGDGTDAHGDSIRGLDARRIGAEDLLLVLPDGHARSTEDVVDLRALADDDWIAGCPRCRSHLLDSCERAGFAPRIRFETDNVAAVEQLVAQGVGVATLPRLAVASFPLVAGVITRPLASRDRRDLHAVSARGAAGVPAVATVLSHLAAAVGDMTAPGPEVPAAK</sequence>
<dbReference type="PANTHER" id="PTHR30346:SF29">
    <property type="entry name" value="LYSR SUBSTRATE-BINDING"/>
    <property type="match status" value="1"/>
</dbReference>
<dbReference type="CDD" id="cd00090">
    <property type="entry name" value="HTH_ARSR"/>
    <property type="match status" value="1"/>
</dbReference>
<dbReference type="InterPro" id="IPR000847">
    <property type="entry name" value="LysR_HTH_N"/>
</dbReference>
<evidence type="ECO:0000313" key="6">
    <source>
        <dbReference type="EMBL" id="MDT3316808.1"/>
    </source>
</evidence>
<dbReference type="Proteomes" id="UP001251849">
    <property type="component" value="Unassembled WGS sequence"/>
</dbReference>
<evidence type="ECO:0000256" key="1">
    <source>
        <dbReference type="ARBA" id="ARBA00009437"/>
    </source>
</evidence>
<dbReference type="SUPFAM" id="SSF46785">
    <property type="entry name" value="Winged helix' DNA-binding domain"/>
    <property type="match status" value="1"/>
</dbReference>
<proteinExistence type="inferred from homology"/>
<dbReference type="Pfam" id="PF00126">
    <property type="entry name" value="HTH_1"/>
    <property type="match status" value="1"/>
</dbReference>
<keyword evidence="2" id="KW-0805">Transcription regulation</keyword>